<accession>G7Y773</accession>
<dbReference type="InterPro" id="IPR013087">
    <property type="entry name" value="Znf_C2H2_type"/>
</dbReference>
<organism evidence="2 3">
    <name type="scientific">Clonorchis sinensis</name>
    <name type="common">Chinese liver fluke</name>
    <dbReference type="NCBI Taxonomy" id="79923"/>
    <lineage>
        <taxon>Eukaryota</taxon>
        <taxon>Metazoa</taxon>
        <taxon>Spiralia</taxon>
        <taxon>Lophotrochozoa</taxon>
        <taxon>Platyhelminthes</taxon>
        <taxon>Trematoda</taxon>
        <taxon>Digenea</taxon>
        <taxon>Opisthorchiida</taxon>
        <taxon>Opisthorchiata</taxon>
        <taxon>Opisthorchiidae</taxon>
        <taxon>Clonorchis</taxon>
    </lineage>
</organism>
<protein>
    <recommendedName>
        <fullName evidence="1">C2H2-type domain-containing protein</fullName>
    </recommendedName>
</protein>
<name>G7Y773_CLOSI</name>
<dbReference type="PROSITE" id="PS00028">
    <property type="entry name" value="ZINC_FINGER_C2H2_1"/>
    <property type="match status" value="1"/>
</dbReference>
<evidence type="ECO:0000313" key="3">
    <source>
        <dbReference type="Proteomes" id="UP000008909"/>
    </source>
</evidence>
<dbReference type="Gene3D" id="3.40.1440.10">
    <property type="entry name" value="GIY-YIG endonuclease"/>
    <property type="match status" value="1"/>
</dbReference>
<reference key="2">
    <citation type="submission" date="2011-10" db="EMBL/GenBank/DDBJ databases">
        <title>The genome and transcriptome sequence of Clonorchis sinensis provide insights into the carcinogenic liver fluke.</title>
        <authorList>
            <person name="Wang X."/>
            <person name="Huang Y."/>
            <person name="Chen W."/>
            <person name="Liu H."/>
            <person name="Guo L."/>
            <person name="Chen Y."/>
            <person name="Luo F."/>
            <person name="Zhou W."/>
            <person name="Sun J."/>
            <person name="Mao Q."/>
            <person name="Liang P."/>
            <person name="Zhou C."/>
            <person name="Tian Y."/>
            <person name="Men J."/>
            <person name="Lv X."/>
            <person name="Huang L."/>
            <person name="Zhou J."/>
            <person name="Hu Y."/>
            <person name="Li R."/>
            <person name="Zhang F."/>
            <person name="Lei H."/>
            <person name="Li X."/>
            <person name="Hu X."/>
            <person name="Liang C."/>
            <person name="Xu J."/>
            <person name="Wu Z."/>
            <person name="Yu X."/>
        </authorList>
    </citation>
    <scope>NUCLEOTIDE SEQUENCE</scope>
    <source>
        <strain>Henan</strain>
    </source>
</reference>
<evidence type="ECO:0000313" key="2">
    <source>
        <dbReference type="EMBL" id="GAA48808.1"/>
    </source>
</evidence>
<proteinExistence type="predicted"/>
<dbReference type="EMBL" id="DF142910">
    <property type="protein sequence ID" value="GAA48808.1"/>
    <property type="molecule type" value="Genomic_DNA"/>
</dbReference>
<dbReference type="CDD" id="cd10442">
    <property type="entry name" value="GIY-YIG_PLEs"/>
    <property type="match status" value="1"/>
</dbReference>
<dbReference type="InterPro" id="IPR000305">
    <property type="entry name" value="GIY-YIG_endonuc"/>
</dbReference>
<dbReference type="Pfam" id="PF01541">
    <property type="entry name" value="GIY-YIG"/>
    <property type="match status" value="1"/>
</dbReference>
<dbReference type="AlphaFoldDB" id="G7Y773"/>
<reference evidence="2" key="1">
    <citation type="journal article" date="2011" name="Genome Biol.">
        <title>The draft genome of the carcinogenic human liver fluke Clonorchis sinensis.</title>
        <authorList>
            <person name="Wang X."/>
            <person name="Chen W."/>
            <person name="Huang Y."/>
            <person name="Sun J."/>
            <person name="Men J."/>
            <person name="Liu H."/>
            <person name="Luo F."/>
            <person name="Guo L."/>
            <person name="Lv X."/>
            <person name="Deng C."/>
            <person name="Zhou C."/>
            <person name="Fan Y."/>
            <person name="Li X."/>
            <person name="Huang L."/>
            <person name="Hu Y."/>
            <person name="Liang C."/>
            <person name="Hu X."/>
            <person name="Xu J."/>
            <person name="Yu X."/>
        </authorList>
    </citation>
    <scope>NUCLEOTIDE SEQUENCE [LARGE SCALE GENOMIC DNA]</scope>
    <source>
        <strain evidence="2">Henan</strain>
    </source>
</reference>
<dbReference type="InterPro" id="IPR035901">
    <property type="entry name" value="GIY-YIG_endonuc_sf"/>
</dbReference>
<keyword evidence="3" id="KW-1185">Reference proteome</keyword>
<dbReference type="Proteomes" id="UP000008909">
    <property type="component" value="Unassembled WGS sequence"/>
</dbReference>
<gene>
    <name evidence="2" type="ORF">CLF_102061</name>
</gene>
<feature type="domain" description="C2H2-type" evidence="1">
    <location>
        <begin position="70"/>
        <end position="92"/>
    </location>
</feature>
<sequence>MLISVFEECSKSIVKYSIVKTVYQRSIETTPLSVIVPLLSPSFQSVTDQVHSFSHQTPISIRNCVYRIKCNDCTKVYIGQTARELHTRIGEHKRSINRPPRNIDEYQAIVNDSAMAGHALDTGHRIDLENVDILRRGLKFTPQRLVTEAMEIAKHPSVNRIEGVELASVWRAVLDQPR</sequence>
<evidence type="ECO:0000259" key="1">
    <source>
        <dbReference type="PROSITE" id="PS00028"/>
    </source>
</evidence>